<sequence>MEGSLFCFEYFNINKHSNDEFSLVSAQHKTHAQMPSHCTSFPGAELVNEWAFQICGVILHETTFSHNHEGMCFQEDKSELYEQ</sequence>
<name>A0A0E9S650_ANGAN</name>
<dbReference type="EMBL" id="GBXM01071885">
    <property type="protein sequence ID" value="JAH36692.1"/>
    <property type="molecule type" value="Transcribed_RNA"/>
</dbReference>
<proteinExistence type="predicted"/>
<evidence type="ECO:0000313" key="1">
    <source>
        <dbReference type="EMBL" id="JAH36692.1"/>
    </source>
</evidence>
<dbReference type="AlphaFoldDB" id="A0A0E9S650"/>
<accession>A0A0E9S650</accession>
<reference evidence="1" key="1">
    <citation type="submission" date="2014-11" db="EMBL/GenBank/DDBJ databases">
        <authorList>
            <person name="Amaro Gonzalez C."/>
        </authorList>
    </citation>
    <scope>NUCLEOTIDE SEQUENCE</scope>
</reference>
<organism evidence="1">
    <name type="scientific">Anguilla anguilla</name>
    <name type="common">European freshwater eel</name>
    <name type="synonym">Muraena anguilla</name>
    <dbReference type="NCBI Taxonomy" id="7936"/>
    <lineage>
        <taxon>Eukaryota</taxon>
        <taxon>Metazoa</taxon>
        <taxon>Chordata</taxon>
        <taxon>Craniata</taxon>
        <taxon>Vertebrata</taxon>
        <taxon>Euteleostomi</taxon>
        <taxon>Actinopterygii</taxon>
        <taxon>Neopterygii</taxon>
        <taxon>Teleostei</taxon>
        <taxon>Anguilliformes</taxon>
        <taxon>Anguillidae</taxon>
        <taxon>Anguilla</taxon>
    </lineage>
</organism>
<reference evidence="1" key="2">
    <citation type="journal article" date="2015" name="Fish Shellfish Immunol.">
        <title>Early steps in the European eel (Anguilla anguilla)-Vibrio vulnificus interaction in the gills: Role of the RtxA13 toxin.</title>
        <authorList>
            <person name="Callol A."/>
            <person name="Pajuelo D."/>
            <person name="Ebbesson L."/>
            <person name="Teles M."/>
            <person name="MacKenzie S."/>
            <person name="Amaro C."/>
        </authorList>
    </citation>
    <scope>NUCLEOTIDE SEQUENCE</scope>
</reference>
<protein>
    <submittedName>
        <fullName evidence="1">Uncharacterized protein</fullName>
    </submittedName>
</protein>